<gene>
    <name evidence="2" type="ORF">CSX01_11830</name>
</gene>
<evidence type="ECO:0000313" key="3">
    <source>
        <dbReference type="Proteomes" id="UP000225889"/>
    </source>
</evidence>
<dbReference type="AlphaFoldDB" id="A0A2G3DTA3"/>
<dbReference type="EMBL" id="PDYF01000031">
    <property type="protein sequence ID" value="PHU34248.1"/>
    <property type="molecule type" value="Genomic_DNA"/>
</dbReference>
<reference evidence="2 3" key="1">
    <citation type="submission" date="2017-10" db="EMBL/GenBank/DDBJ databases">
        <title>Resolving the taxonomy of Roseburia spp., Eubacterium rectale and Agathobacter spp. through phylogenomic analysis.</title>
        <authorList>
            <person name="Sheridan P.O."/>
            <person name="Walker A.W."/>
            <person name="Duncan S.H."/>
            <person name="Scott K.P."/>
            <person name="Toole P.W.O."/>
            <person name="Luis P."/>
            <person name="Flint H.J."/>
        </authorList>
    </citation>
    <scope>NUCLEOTIDE SEQUENCE [LARGE SCALE GENOMIC DNA]</scope>
    <source>
        <strain evidence="2 3">JK626</strain>
    </source>
</reference>
<keyword evidence="1" id="KW-0812">Transmembrane</keyword>
<accession>A0A2G3DTA3</accession>
<sequence length="106" mass="12582">MADILRSMRKEVGLSIFNSISENEALAFFVNDLTNNPEAKQKEIDARYRIFMLRVELFFVDRVNFIWIKKLINWIIRPILGCILMIVRFIVIYPILKLVSIKHNQI</sequence>
<keyword evidence="1" id="KW-0472">Membrane</keyword>
<proteinExistence type="predicted"/>
<name>A0A2G3DTA3_9FIRM</name>
<comment type="caution">
    <text evidence="2">The sequence shown here is derived from an EMBL/GenBank/DDBJ whole genome shotgun (WGS) entry which is preliminary data.</text>
</comment>
<keyword evidence="1" id="KW-1133">Transmembrane helix</keyword>
<reference evidence="2 3" key="2">
    <citation type="submission" date="2017-10" db="EMBL/GenBank/DDBJ databases">
        <authorList>
            <person name="Banno H."/>
            <person name="Chua N.-H."/>
        </authorList>
    </citation>
    <scope>NUCLEOTIDE SEQUENCE [LARGE SCALE GENOMIC DNA]</scope>
    <source>
        <strain evidence="2 3">JK626</strain>
    </source>
</reference>
<protein>
    <submittedName>
        <fullName evidence="2">Uncharacterized protein</fullName>
    </submittedName>
</protein>
<evidence type="ECO:0000256" key="1">
    <source>
        <dbReference type="SAM" id="Phobius"/>
    </source>
</evidence>
<feature type="transmembrane region" description="Helical" evidence="1">
    <location>
        <begin position="74"/>
        <end position="96"/>
    </location>
</feature>
<dbReference type="Proteomes" id="UP000225889">
    <property type="component" value="Unassembled WGS sequence"/>
</dbReference>
<organism evidence="2 3">
    <name type="scientific">Pseudobutyrivibrio ruminis</name>
    <dbReference type="NCBI Taxonomy" id="46206"/>
    <lineage>
        <taxon>Bacteria</taxon>
        <taxon>Bacillati</taxon>
        <taxon>Bacillota</taxon>
        <taxon>Clostridia</taxon>
        <taxon>Lachnospirales</taxon>
        <taxon>Lachnospiraceae</taxon>
        <taxon>Pseudobutyrivibrio</taxon>
    </lineage>
</organism>
<evidence type="ECO:0000313" key="2">
    <source>
        <dbReference type="EMBL" id="PHU34248.1"/>
    </source>
</evidence>